<feature type="compositionally biased region" description="Basic residues" evidence="2">
    <location>
        <begin position="222"/>
        <end position="233"/>
    </location>
</feature>
<dbReference type="SUPFAM" id="SSF52540">
    <property type="entry name" value="P-loop containing nucleoside triphosphate hydrolases"/>
    <property type="match status" value="1"/>
</dbReference>
<dbReference type="SMART" id="SM00228">
    <property type="entry name" value="PDZ"/>
    <property type="match status" value="1"/>
</dbReference>
<dbReference type="Pfam" id="PF00625">
    <property type="entry name" value="Guanylate_kin"/>
    <property type="match status" value="1"/>
</dbReference>
<dbReference type="InterPro" id="IPR036034">
    <property type="entry name" value="PDZ_sf"/>
</dbReference>
<feature type="region of interest" description="Disordered" evidence="2">
    <location>
        <begin position="199"/>
        <end position="234"/>
    </location>
</feature>
<evidence type="ECO:0000256" key="1">
    <source>
        <dbReference type="ARBA" id="ARBA00022443"/>
    </source>
</evidence>
<sequence length="646" mass="70071">MSDGSDAYPPLLPNGDGPPGSLGLTPVPTPDPRFISFRKERSVGIRLTGGNAVGIFVAAVQPNSPASCQGLQPGDKILKVNDLDMKGITREEAVLFLQSLTNQIDLIVQFRKEEFQSILTQQKGDSFHVRAHFDYENPAQGEMGFKRGDIFHVLDTLHNGVVGSWQVTKIVPTPLPGEADSGTIPNARRAEELGAQWRETAASKGSSSIQENSSGSRGGFFSRKRRAARRSKSMGKDHWEETVFLESKSSVSRFPGYERVTLIRGDPGFPRPVVLFGPLVEIARERLCKENPDQFSCPQLDASSGLASDGTRAVGIIRISGIKEVIARGKHALLDVTPSAVDKLVAANLYPIVIFLKAGNKQVIKDLRNKSGTKGPHRSSRKLLEHGQKMEKHWSHLFSASLNLDVDWLDVIQQTVRRCQKESVWAGEGGLVSEEDEVLFPLSARLSSMSATAESEGEETLPPASAAHLSVLSSPSNNTSVLATADVDVVSPEAKGRMTRGSSDPSLCSASLLGGLGIPTFNGPIEPTRHQHPNATSTLLHSNVHRGSTDEIRHFHQASSSSVATILEYPSTSAAPPSSSSTHLRPTTLATADSQGLVYPHNKFPQHTPSPPARDEERQRERGLYGSQDQLKNYMAYSPRESPEDA</sequence>
<dbReference type="PROSITE" id="PS50052">
    <property type="entry name" value="GUANYLATE_KINASE_2"/>
    <property type="match status" value="1"/>
</dbReference>
<dbReference type="Gene3D" id="3.40.50.300">
    <property type="entry name" value="P-loop containing nucleotide triphosphate hydrolases"/>
    <property type="match status" value="1"/>
</dbReference>
<dbReference type="InterPro" id="IPR001478">
    <property type="entry name" value="PDZ"/>
</dbReference>
<dbReference type="GO" id="GO:0098609">
    <property type="term" value="P:cell-cell adhesion"/>
    <property type="evidence" value="ECO:0007669"/>
    <property type="project" value="TreeGrafter"/>
</dbReference>
<dbReference type="InterPro" id="IPR008144">
    <property type="entry name" value="Guanylate_kin-like_dom"/>
</dbReference>
<gene>
    <name evidence="3" type="ORF">CTOB1V02_LOCUS9286</name>
</gene>
<organism evidence="3">
    <name type="scientific">Cyprideis torosa</name>
    <dbReference type="NCBI Taxonomy" id="163714"/>
    <lineage>
        <taxon>Eukaryota</taxon>
        <taxon>Metazoa</taxon>
        <taxon>Ecdysozoa</taxon>
        <taxon>Arthropoda</taxon>
        <taxon>Crustacea</taxon>
        <taxon>Oligostraca</taxon>
        <taxon>Ostracoda</taxon>
        <taxon>Podocopa</taxon>
        <taxon>Podocopida</taxon>
        <taxon>Cytherocopina</taxon>
        <taxon>Cytheroidea</taxon>
        <taxon>Cytherideidae</taxon>
        <taxon>Cyprideis</taxon>
    </lineage>
</organism>
<feature type="region of interest" description="Disordered" evidence="2">
    <location>
        <begin position="1"/>
        <end position="29"/>
    </location>
</feature>
<keyword evidence="1" id="KW-0728">SH3 domain</keyword>
<dbReference type="Pfam" id="PF00595">
    <property type="entry name" value="PDZ"/>
    <property type="match status" value="1"/>
</dbReference>
<dbReference type="Pfam" id="PF07653">
    <property type="entry name" value="SH3_2"/>
    <property type="match status" value="1"/>
</dbReference>
<evidence type="ECO:0000256" key="2">
    <source>
        <dbReference type="SAM" id="MobiDB-lite"/>
    </source>
</evidence>
<protein>
    <submittedName>
        <fullName evidence="3">Uncharacterized protein</fullName>
    </submittedName>
</protein>
<evidence type="ECO:0000313" key="3">
    <source>
        <dbReference type="EMBL" id="CAD7231439.1"/>
    </source>
</evidence>
<dbReference type="GO" id="GO:0005923">
    <property type="term" value="C:bicellular tight junction"/>
    <property type="evidence" value="ECO:0007669"/>
    <property type="project" value="TreeGrafter"/>
</dbReference>
<dbReference type="InterPro" id="IPR027417">
    <property type="entry name" value="P-loop_NTPase"/>
</dbReference>
<feature type="non-terminal residue" evidence="3">
    <location>
        <position position="1"/>
    </location>
</feature>
<reference evidence="3" key="1">
    <citation type="submission" date="2020-11" db="EMBL/GenBank/DDBJ databases">
        <authorList>
            <person name="Tran Van P."/>
        </authorList>
    </citation>
    <scope>NUCLEOTIDE SEQUENCE</scope>
</reference>
<dbReference type="InterPro" id="IPR008145">
    <property type="entry name" value="GK/Ca_channel_bsu"/>
</dbReference>
<dbReference type="SMART" id="SM00072">
    <property type="entry name" value="GuKc"/>
    <property type="match status" value="1"/>
</dbReference>
<dbReference type="PANTHER" id="PTHR13865">
    <property type="entry name" value="TIGHT JUNCTION PROTEIN"/>
    <property type="match status" value="1"/>
</dbReference>
<dbReference type="CDD" id="cd06729">
    <property type="entry name" value="PDZ3_ZO1-like_domain"/>
    <property type="match status" value="1"/>
</dbReference>
<dbReference type="PROSITE" id="PS50106">
    <property type="entry name" value="PDZ"/>
    <property type="match status" value="1"/>
</dbReference>
<dbReference type="Gene3D" id="2.30.30.40">
    <property type="entry name" value="SH3 Domains"/>
    <property type="match status" value="1"/>
</dbReference>
<dbReference type="InterPro" id="IPR001452">
    <property type="entry name" value="SH3_domain"/>
</dbReference>
<dbReference type="GO" id="GO:0005886">
    <property type="term" value="C:plasma membrane"/>
    <property type="evidence" value="ECO:0007669"/>
    <property type="project" value="TreeGrafter"/>
</dbReference>
<dbReference type="OrthoDB" id="418634at2759"/>
<dbReference type="SUPFAM" id="SSF50044">
    <property type="entry name" value="SH3-domain"/>
    <property type="match status" value="1"/>
</dbReference>
<dbReference type="GO" id="GO:0150105">
    <property type="term" value="P:protein localization to cell-cell junction"/>
    <property type="evidence" value="ECO:0007669"/>
    <property type="project" value="TreeGrafter"/>
</dbReference>
<dbReference type="GO" id="GO:0045216">
    <property type="term" value="P:cell-cell junction organization"/>
    <property type="evidence" value="ECO:0007669"/>
    <property type="project" value="TreeGrafter"/>
</dbReference>
<accession>A0A7R8ZTQ5</accession>
<feature type="compositionally biased region" description="Low complexity" evidence="2">
    <location>
        <begin position="13"/>
        <end position="24"/>
    </location>
</feature>
<feature type="compositionally biased region" description="Basic and acidic residues" evidence="2">
    <location>
        <begin position="613"/>
        <end position="623"/>
    </location>
</feature>
<dbReference type="AlphaFoldDB" id="A0A7R8ZTQ5"/>
<feature type="compositionally biased region" description="Low complexity" evidence="2">
    <location>
        <begin position="203"/>
        <end position="221"/>
    </location>
</feature>
<dbReference type="Gene3D" id="2.30.42.10">
    <property type="match status" value="1"/>
</dbReference>
<name>A0A7R8ZTQ5_9CRUS</name>
<dbReference type="PANTHER" id="PTHR13865:SF28">
    <property type="entry name" value="POLYCHAETOID, ISOFORM O"/>
    <property type="match status" value="1"/>
</dbReference>
<dbReference type="GO" id="GO:0050839">
    <property type="term" value="F:cell adhesion molecule binding"/>
    <property type="evidence" value="ECO:0007669"/>
    <property type="project" value="TreeGrafter"/>
</dbReference>
<dbReference type="InterPro" id="IPR036028">
    <property type="entry name" value="SH3-like_dom_sf"/>
</dbReference>
<proteinExistence type="predicted"/>
<feature type="region of interest" description="Disordered" evidence="2">
    <location>
        <begin position="597"/>
        <end position="646"/>
    </location>
</feature>
<dbReference type="EMBL" id="OB663515">
    <property type="protein sequence ID" value="CAD7231439.1"/>
    <property type="molecule type" value="Genomic_DNA"/>
</dbReference>
<dbReference type="SUPFAM" id="SSF50156">
    <property type="entry name" value="PDZ domain-like"/>
    <property type="match status" value="1"/>
</dbReference>